<keyword evidence="4" id="KW-0238">DNA-binding</keyword>
<feature type="domain" description="HTH araC/xylS-type" evidence="3">
    <location>
        <begin position="1"/>
        <end position="47"/>
    </location>
</feature>
<dbReference type="SUPFAM" id="SSF46689">
    <property type="entry name" value="Homeodomain-like"/>
    <property type="match status" value="1"/>
</dbReference>
<dbReference type="Gene3D" id="1.10.10.60">
    <property type="entry name" value="Homeodomain-like"/>
    <property type="match status" value="1"/>
</dbReference>
<dbReference type="InterPro" id="IPR018060">
    <property type="entry name" value="HTH_AraC"/>
</dbReference>
<dbReference type="GO" id="GO:0043565">
    <property type="term" value="F:sequence-specific DNA binding"/>
    <property type="evidence" value="ECO:0007669"/>
    <property type="project" value="InterPro"/>
</dbReference>
<gene>
    <name evidence="4" type="ORF">J2W91_001024</name>
</gene>
<dbReference type="GO" id="GO:0003700">
    <property type="term" value="F:DNA-binding transcription factor activity"/>
    <property type="evidence" value="ECO:0007669"/>
    <property type="project" value="InterPro"/>
</dbReference>
<evidence type="ECO:0000256" key="1">
    <source>
        <dbReference type="ARBA" id="ARBA00023015"/>
    </source>
</evidence>
<organism evidence="4 5">
    <name type="scientific">Paenibacillus amylolyticus</name>
    <dbReference type="NCBI Taxonomy" id="1451"/>
    <lineage>
        <taxon>Bacteria</taxon>
        <taxon>Bacillati</taxon>
        <taxon>Bacillota</taxon>
        <taxon>Bacilli</taxon>
        <taxon>Bacillales</taxon>
        <taxon>Paenibacillaceae</taxon>
        <taxon>Paenibacillus</taxon>
    </lineage>
</organism>
<dbReference type="EMBL" id="JAVDTR010000002">
    <property type="protein sequence ID" value="MDR6722576.1"/>
    <property type="molecule type" value="Genomic_DNA"/>
</dbReference>
<dbReference type="Proteomes" id="UP001254832">
    <property type="component" value="Unassembled WGS sequence"/>
</dbReference>
<keyword evidence="2" id="KW-0804">Transcription</keyword>
<accession>A0AAP5H070</accession>
<evidence type="ECO:0000313" key="5">
    <source>
        <dbReference type="Proteomes" id="UP001254832"/>
    </source>
</evidence>
<evidence type="ECO:0000313" key="4">
    <source>
        <dbReference type="EMBL" id="MDR6722576.1"/>
    </source>
</evidence>
<evidence type="ECO:0000259" key="3">
    <source>
        <dbReference type="PROSITE" id="PS01124"/>
    </source>
</evidence>
<sequence length="47" mass="5241">MEKACELLDSGEVGVAEAAHQVGYVNTSYFISRFRQMYGNNLGSLKR</sequence>
<dbReference type="PROSITE" id="PS01124">
    <property type="entry name" value="HTH_ARAC_FAMILY_2"/>
    <property type="match status" value="1"/>
</dbReference>
<reference evidence="4" key="1">
    <citation type="submission" date="2023-07" db="EMBL/GenBank/DDBJ databases">
        <title>Sorghum-associated microbial communities from plants grown in Nebraska, USA.</title>
        <authorList>
            <person name="Schachtman D."/>
        </authorList>
    </citation>
    <scope>NUCLEOTIDE SEQUENCE</scope>
    <source>
        <strain evidence="4">BE80</strain>
    </source>
</reference>
<dbReference type="AlphaFoldDB" id="A0AAP5H070"/>
<name>A0AAP5H070_PAEAM</name>
<comment type="caution">
    <text evidence="4">The sequence shown here is derived from an EMBL/GenBank/DDBJ whole genome shotgun (WGS) entry which is preliminary data.</text>
</comment>
<keyword evidence="1" id="KW-0805">Transcription regulation</keyword>
<evidence type="ECO:0000256" key="2">
    <source>
        <dbReference type="ARBA" id="ARBA00023163"/>
    </source>
</evidence>
<protein>
    <submittedName>
        <fullName evidence="4">AraC-like DNA-binding protein</fullName>
    </submittedName>
</protein>
<dbReference type="InterPro" id="IPR009057">
    <property type="entry name" value="Homeodomain-like_sf"/>
</dbReference>
<proteinExistence type="predicted"/>